<evidence type="ECO:0000259" key="2">
    <source>
        <dbReference type="Pfam" id="PF13202"/>
    </source>
</evidence>
<organism evidence="3 4">
    <name type="scientific">Falsiruegeria mediterranea M17</name>
    <dbReference type="NCBI Taxonomy" id="1200281"/>
    <lineage>
        <taxon>Bacteria</taxon>
        <taxon>Pseudomonadati</taxon>
        <taxon>Pseudomonadota</taxon>
        <taxon>Alphaproteobacteria</taxon>
        <taxon>Rhodobacterales</taxon>
        <taxon>Roseobacteraceae</taxon>
        <taxon>Falsiruegeria</taxon>
    </lineage>
</organism>
<dbReference type="SUPFAM" id="SSF47473">
    <property type="entry name" value="EF-hand"/>
    <property type="match status" value="1"/>
</dbReference>
<name>A0A2R8CA87_9RHOB</name>
<dbReference type="InterPro" id="IPR011992">
    <property type="entry name" value="EF-hand-dom_pair"/>
</dbReference>
<feature type="chain" id="PRO_5015343088" description="EF-hand domain-containing protein" evidence="1">
    <location>
        <begin position="21"/>
        <end position="79"/>
    </location>
</feature>
<dbReference type="Proteomes" id="UP000244898">
    <property type="component" value="Unassembled WGS sequence"/>
</dbReference>
<dbReference type="PROSITE" id="PS00018">
    <property type="entry name" value="EF_HAND_1"/>
    <property type="match status" value="2"/>
</dbReference>
<evidence type="ECO:0000256" key="1">
    <source>
        <dbReference type="SAM" id="SignalP"/>
    </source>
</evidence>
<dbReference type="Gene3D" id="1.10.238.10">
    <property type="entry name" value="EF-hand"/>
    <property type="match status" value="1"/>
</dbReference>
<dbReference type="EMBL" id="ONZG01000007">
    <property type="protein sequence ID" value="SPJ29347.1"/>
    <property type="molecule type" value="Genomic_DNA"/>
</dbReference>
<dbReference type="Pfam" id="PF13202">
    <property type="entry name" value="EF-hand_5"/>
    <property type="match status" value="2"/>
</dbReference>
<dbReference type="InterPro" id="IPR002048">
    <property type="entry name" value="EF_hand_dom"/>
</dbReference>
<proteinExistence type="predicted"/>
<feature type="domain" description="EF-hand" evidence="2">
    <location>
        <begin position="23"/>
        <end position="39"/>
    </location>
</feature>
<dbReference type="RefSeq" id="WP_108788661.1">
    <property type="nucleotide sequence ID" value="NZ_ONZG01000007.1"/>
</dbReference>
<feature type="domain" description="EF-hand" evidence="2">
    <location>
        <begin position="47"/>
        <end position="64"/>
    </location>
</feature>
<dbReference type="GO" id="GO:0005509">
    <property type="term" value="F:calcium ion binding"/>
    <property type="evidence" value="ECO:0007669"/>
    <property type="project" value="InterPro"/>
</dbReference>
<accession>A0A2R8CA87</accession>
<keyword evidence="1" id="KW-0732">Signal</keyword>
<evidence type="ECO:0000313" key="4">
    <source>
        <dbReference type="Proteomes" id="UP000244898"/>
    </source>
</evidence>
<protein>
    <recommendedName>
        <fullName evidence="2">EF-hand domain-containing protein</fullName>
    </recommendedName>
</protein>
<dbReference type="InterPro" id="IPR018247">
    <property type="entry name" value="EF_Hand_1_Ca_BS"/>
</dbReference>
<feature type="signal peptide" evidence="1">
    <location>
        <begin position="1"/>
        <end position="20"/>
    </location>
</feature>
<gene>
    <name evidence="3" type="ORF">TRM7615_02861</name>
</gene>
<sequence>MKLFKTLPLVAALFATPLWAAGQVDANADGVLTLEEVQAAFPELDADSFVAMDQNADGVLDVDEVSAAQTAGLLPDTDS</sequence>
<reference evidence="4" key="1">
    <citation type="submission" date="2018-03" db="EMBL/GenBank/DDBJ databases">
        <authorList>
            <person name="Rodrigo-Torres L."/>
            <person name="Arahal R. D."/>
            <person name="Lucena T."/>
        </authorList>
    </citation>
    <scope>NUCLEOTIDE SEQUENCE [LARGE SCALE GENOMIC DNA]</scope>
    <source>
        <strain evidence="4">CECT 7615</strain>
    </source>
</reference>
<evidence type="ECO:0000313" key="3">
    <source>
        <dbReference type="EMBL" id="SPJ29347.1"/>
    </source>
</evidence>
<dbReference type="AlphaFoldDB" id="A0A2R8CA87"/>
<keyword evidence="4" id="KW-1185">Reference proteome</keyword>
<dbReference type="OrthoDB" id="5470953at2"/>